<keyword evidence="2" id="KW-1185">Reference proteome</keyword>
<sequence>MLGMVQGVEFVEGRQLRIACERSGTNGGWPVVLLHGFPYDPRRYDDAASPRSGEPGARADH</sequence>
<protein>
    <recommendedName>
        <fullName evidence="3">Alpha/beta hydrolase</fullName>
    </recommendedName>
</protein>
<name>A0A399JDL7_9MICC</name>
<dbReference type="Gene3D" id="3.40.50.1820">
    <property type="entry name" value="alpha/beta hydrolase"/>
    <property type="match status" value="1"/>
</dbReference>
<evidence type="ECO:0000313" key="1">
    <source>
        <dbReference type="EMBL" id="RII42657.1"/>
    </source>
</evidence>
<gene>
    <name evidence="1" type="ORF">DWB68_05790</name>
</gene>
<evidence type="ECO:0000313" key="2">
    <source>
        <dbReference type="Proteomes" id="UP000265419"/>
    </source>
</evidence>
<dbReference type="RefSeq" id="WP_119424202.1">
    <property type="nucleotide sequence ID" value="NZ_QQXK01000009.1"/>
</dbReference>
<dbReference type="AlphaFoldDB" id="A0A399JDL7"/>
<dbReference type="EMBL" id="QQXK01000009">
    <property type="protein sequence ID" value="RII42657.1"/>
    <property type="molecule type" value="Genomic_DNA"/>
</dbReference>
<organism evidence="1 2">
    <name type="scientific">Galactobacter valiniphilus</name>
    <dbReference type="NCBI Taxonomy" id="2676122"/>
    <lineage>
        <taxon>Bacteria</taxon>
        <taxon>Bacillati</taxon>
        <taxon>Actinomycetota</taxon>
        <taxon>Actinomycetes</taxon>
        <taxon>Micrococcales</taxon>
        <taxon>Micrococcaceae</taxon>
        <taxon>Galactobacter</taxon>
    </lineage>
</organism>
<dbReference type="InterPro" id="IPR029058">
    <property type="entry name" value="AB_hydrolase_fold"/>
</dbReference>
<dbReference type="Proteomes" id="UP000265419">
    <property type="component" value="Unassembled WGS sequence"/>
</dbReference>
<proteinExistence type="predicted"/>
<comment type="caution">
    <text evidence="1">The sequence shown here is derived from an EMBL/GenBank/DDBJ whole genome shotgun (WGS) entry which is preliminary data.</text>
</comment>
<accession>A0A399JDL7</accession>
<reference evidence="1 2" key="1">
    <citation type="submission" date="2018-07" db="EMBL/GenBank/DDBJ databases">
        <title>Arthrobacter sp. nov., isolated from raw cow's milk with high bacterial count.</title>
        <authorList>
            <person name="Hahne J."/>
            <person name="Isele D."/>
            <person name="Lipski A."/>
        </authorList>
    </citation>
    <scope>NUCLEOTIDE SEQUENCE [LARGE SCALE GENOMIC DNA]</scope>
    <source>
        <strain evidence="1 2">JZ R-35</strain>
    </source>
</reference>
<evidence type="ECO:0008006" key="3">
    <source>
        <dbReference type="Google" id="ProtNLM"/>
    </source>
</evidence>
<dbReference type="SUPFAM" id="SSF53474">
    <property type="entry name" value="alpha/beta-Hydrolases"/>
    <property type="match status" value="1"/>
</dbReference>